<dbReference type="PROSITE" id="PS51066">
    <property type="entry name" value="ZF_FPG_2"/>
    <property type="match status" value="1"/>
</dbReference>
<dbReference type="PANTHER" id="PTHR22993">
    <property type="entry name" value="FORMAMIDOPYRIMIDINE-DNA GLYCOSYLASE"/>
    <property type="match status" value="1"/>
</dbReference>
<comment type="similarity">
    <text evidence="3">Belongs to the FPG family.</text>
</comment>
<dbReference type="Gene3D" id="3.20.190.10">
    <property type="entry name" value="MutM-like, N-terminal"/>
    <property type="match status" value="1"/>
</dbReference>
<protein>
    <submittedName>
        <fullName evidence="15">Formamidopyrimidine-DNA glycosylase</fullName>
    </submittedName>
</protein>
<dbReference type="InterPro" id="IPR010979">
    <property type="entry name" value="Ribosomal_uS13-like_H2TH"/>
</dbReference>
<name>A0A2V4AKX7_9PSEU</name>
<dbReference type="RefSeq" id="WP_112285428.1">
    <property type="nucleotide sequence ID" value="NZ_MASW01000007.1"/>
</dbReference>
<comment type="cofactor">
    <cofactor evidence="2">
        <name>Zn(2+)</name>
        <dbReference type="ChEBI" id="CHEBI:29105"/>
    </cofactor>
</comment>
<dbReference type="SUPFAM" id="SSF46946">
    <property type="entry name" value="S13-like H2TH domain"/>
    <property type="match status" value="1"/>
</dbReference>
<dbReference type="EMBL" id="MASW01000007">
    <property type="protein sequence ID" value="PXY19503.1"/>
    <property type="molecule type" value="Genomic_DNA"/>
</dbReference>
<dbReference type="Proteomes" id="UP000249915">
    <property type="component" value="Unassembled WGS sequence"/>
</dbReference>
<keyword evidence="16" id="KW-1185">Reference proteome</keyword>
<gene>
    <name evidence="15" type="ORF">BAY60_32720</name>
</gene>
<evidence type="ECO:0000313" key="16">
    <source>
        <dbReference type="Proteomes" id="UP000249915"/>
    </source>
</evidence>
<evidence type="ECO:0000256" key="10">
    <source>
        <dbReference type="ARBA" id="ARBA00023204"/>
    </source>
</evidence>
<comment type="caution">
    <text evidence="15">The sequence shown here is derived from an EMBL/GenBank/DDBJ whole genome shotgun (WGS) entry which is preliminary data.</text>
</comment>
<dbReference type="PROSITE" id="PS01242">
    <property type="entry name" value="ZF_FPG_1"/>
    <property type="match status" value="1"/>
</dbReference>
<keyword evidence="4" id="KW-0479">Metal-binding</keyword>
<accession>A0A2V4AKX7</accession>
<dbReference type="GO" id="GO:0034039">
    <property type="term" value="F:8-oxo-7,8-dihydroguanine DNA N-glycosylase activity"/>
    <property type="evidence" value="ECO:0007669"/>
    <property type="project" value="TreeGrafter"/>
</dbReference>
<dbReference type="Pfam" id="PF06827">
    <property type="entry name" value="zf-FPG_IleRS"/>
    <property type="match status" value="1"/>
</dbReference>
<keyword evidence="11" id="KW-0456">Lyase</keyword>
<dbReference type="GO" id="GO:0008270">
    <property type="term" value="F:zinc ion binding"/>
    <property type="evidence" value="ECO:0007669"/>
    <property type="project" value="UniProtKB-KW"/>
</dbReference>
<dbReference type="Gene3D" id="1.10.8.50">
    <property type="match status" value="1"/>
</dbReference>
<comment type="catalytic activity">
    <reaction evidence="1">
        <text>Hydrolysis of DNA containing ring-opened 7-methylguanine residues, releasing 2,6-diamino-4-hydroxy-5-(N-methyl)formamidopyrimidine.</text>
        <dbReference type="EC" id="3.2.2.23"/>
    </reaction>
</comment>
<evidence type="ECO:0000256" key="11">
    <source>
        <dbReference type="ARBA" id="ARBA00023239"/>
    </source>
</evidence>
<keyword evidence="5" id="KW-0227">DNA damage</keyword>
<evidence type="ECO:0000256" key="8">
    <source>
        <dbReference type="ARBA" id="ARBA00022833"/>
    </source>
</evidence>
<dbReference type="SMART" id="SM01232">
    <property type="entry name" value="H2TH"/>
    <property type="match status" value="1"/>
</dbReference>
<proteinExistence type="inferred from homology"/>
<evidence type="ECO:0000256" key="9">
    <source>
        <dbReference type="ARBA" id="ARBA00023125"/>
    </source>
</evidence>
<evidence type="ECO:0000256" key="3">
    <source>
        <dbReference type="ARBA" id="ARBA00009409"/>
    </source>
</evidence>
<dbReference type="Pfam" id="PF01149">
    <property type="entry name" value="Fapy_DNA_glyco"/>
    <property type="match status" value="1"/>
</dbReference>
<evidence type="ECO:0000256" key="5">
    <source>
        <dbReference type="ARBA" id="ARBA00022763"/>
    </source>
</evidence>
<reference evidence="15 16" key="1">
    <citation type="submission" date="2016-07" db="EMBL/GenBank/DDBJ databases">
        <title>Draft genome sequence of Prauserella muralis DSM 45305, isolated from a mould-covered wall in an indoor environment.</title>
        <authorList>
            <person name="Ruckert C."/>
            <person name="Albersmeier A."/>
            <person name="Jiang C.-L."/>
            <person name="Jiang Y."/>
            <person name="Kalinowski J."/>
            <person name="Schneider O."/>
            <person name="Winkler A."/>
            <person name="Zotchev S.B."/>
        </authorList>
    </citation>
    <scope>NUCLEOTIDE SEQUENCE [LARGE SCALE GENOMIC DNA]</scope>
    <source>
        <strain evidence="15 16">DSM 45305</strain>
    </source>
</reference>
<evidence type="ECO:0000256" key="12">
    <source>
        <dbReference type="ARBA" id="ARBA00023268"/>
    </source>
</evidence>
<keyword evidence="7" id="KW-0378">Hydrolase</keyword>
<evidence type="ECO:0000256" key="14">
    <source>
        <dbReference type="ARBA" id="ARBA00044632"/>
    </source>
</evidence>
<dbReference type="InterPro" id="IPR015887">
    <property type="entry name" value="DNA_glyclase_Znf_dom_DNA_BS"/>
</dbReference>
<dbReference type="SUPFAM" id="SSF57716">
    <property type="entry name" value="Glucocorticoid receptor-like (DNA-binding domain)"/>
    <property type="match status" value="1"/>
</dbReference>
<dbReference type="InterPro" id="IPR010663">
    <property type="entry name" value="Znf_FPG/IleRS"/>
</dbReference>
<keyword evidence="12" id="KW-0511">Multifunctional enzyme</keyword>
<evidence type="ECO:0000256" key="2">
    <source>
        <dbReference type="ARBA" id="ARBA00001947"/>
    </source>
</evidence>
<evidence type="ECO:0000256" key="4">
    <source>
        <dbReference type="ARBA" id="ARBA00022723"/>
    </source>
</evidence>
<keyword evidence="6" id="KW-0863">Zinc-finger</keyword>
<dbReference type="InterPro" id="IPR015886">
    <property type="entry name" value="H2TH_FPG"/>
</dbReference>
<dbReference type="OrthoDB" id="9800855at2"/>
<dbReference type="SMART" id="SM00898">
    <property type="entry name" value="Fapy_DNA_glyco"/>
    <property type="match status" value="1"/>
</dbReference>
<evidence type="ECO:0000313" key="15">
    <source>
        <dbReference type="EMBL" id="PXY19503.1"/>
    </source>
</evidence>
<evidence type="ECO:0000256" key="13">
    <source>
        <dbReference type="ARBA" id="ARBA00023295"/>
    </source>
</evidence>
<dbReference type="AlphaFoldDB" id="A0A2V4AKX7"/>
<dbReference type="GO" id="GO:0140078">
    <property type="term" value="F:class I DNA-(apurinic or apyrimidinic site) endonuclease activity"/>
    <property type="evidence" value="ECO:0007669"/>
    <property type="project" value="UniProtKB-EC"/>
</dbReference>
<dbReference type="InterPro" id="IPR035937">
    <property type="entry name" value="FPG_N"/>
</dbReference>
<dbReference type="CDD" id="cd08966">
    <property type="entry name" value="EcFpg-like_N"/>
    <property type="match status" value="1"/>
</dbReference>
<dbReference type="Pfam" id="PF06831">
    <property type="entry name" value="H2TH"/>
    <property type="match status" value="1"/>
</dbReference>
<evidence type="ECO:0000256" key="7">
    <source>
        <dbReference type="ARBA" id="ARBA00022801"/>
    </source>
</evidence>
<dbReference type="InterPro" id="IPR000214">
    <property type="entry name" value="Znf_DNA_glyclase/AP_lyase"/>
</dbReference>
<dbReference type="SUPFAM" id="SSF81624">
    <property type="entry name" value="N-terminal domain of MutM-like DNA repair proteins"/>
    <property type="match status" value="1"/>
</dbReference>
<keyword evidence="13" id="KW-0326">Glycosidase</keyword>
<dbReference type="InterPro" id="IPR012319">
    <property type="entry name" value="FPG_cat"/>
</dbReference>
<dbReference type="GO" id="GO:0006284">
    <property type="term" value="P:base-excision repair"/>
    <property type="evidence" value="ECO:0007669"/>
    <property type="project" value="InterPro"/>
</dbReference>
<keyword evidence="10" id="KW-0234">DNA repair</keyword>
<sequence length="261" mass="28753">MPELPDVEGFRRVFAEHAAGARVRDVDVLDAQVLRGVAPARLRSVVRGRRFGEPARHGKWLIAPVAGDGEALLLHFGMTGSLVWDGEDRPRHRHDRVVFTFAEGELRYRDMRKLTGLRLARDETESRAALGDLGPDALSVSRDELGRLLGGLRRRTKSALTDQSVLAGLGNLLADEILWRAKLSPHRAAAGLSRGDLGRLHARMGTVLRQSVEAGRVPPRPSWLTGRRDEPSASCPRCGTTLCRGRVDGRSTVWCPRCQPT</sequence>
<comment type="catalytic activity">
    <reaction evidence="14">
        <text>2'-deoxyribonucleotide-(2'-deoxyribose 5'-phosphate)-2'-deoxyribonucleotide-DNA = a 3'-end 2'-deoxyribonucleotide-(2,3-dehydro-2,3-deoxyribose 5'-phosphate)-DNA + a 5'-end 5'-phospho-2'-deoxyribonucleoside-DNA + H(+)</text>
        <dbReference type="Rhea" id="RHEA:66592"/>
        <dbReference type="Rhea" id="RHEA-COMP:13180"/>
        <dbReference type="Rhea" id="RHEA-COMP:16897"/>
        <dbReference type="Rhea" id="RHEA-COMP:17067"/>
        <dbReference type="ChEBI" id="CHEBI:15378"/>
        <dbReference type="ChEBI" id="CHEBI:136412"/>
        <dbReference type="ChEBI" id="CHEBI:157695"/>
        <dbReference type="ChEBI" id="CHEBI:167181"/>
        <dbReference type="EC" id="4.2.99.18"/>
    </reaction>
</comment>
<dbReference type="GO" id="GO:0003684">
    <property type="term" value="F:damaged DNA binding"/>
    <property type="evidence" value="ECO:0007669"/>
    <property type="project" value="InterPro"/>
</dbReference>
<dbReference type="PROSITE" id="PS51068">
    <property type="entry name" value="FPG_CAT"/>
    <property type="match status" value="1"/>
</dbReference>
<evidence type="ECO:0000256" key="1">
    <source>
        <dbReference type="ARBA" id="ARBA00001668"/>
    </source>
</evidence>
<organism evidence="15 16">
    <name type="scientific">Prauserella muralis</name>
    <dbReference type="NCBI Taxonomy" id="588067"/>
    <lineage>
        <taxon>Bacteria</taxon>
        <taxon>Bacillati</taxon>
        <taxon>Actinomycetota</taxon>
        <taxon>Actinomycetes</taxon>
        <taxon>Pseudonocardiales</taxon>
        <taxon>Pseudonocardiaceae</taxon>
        <taxon>Prauserella</taxon>
    </lineage>
</organism>
<keyword evidence="9" id="KW-0238">DNA-binding</keyword>
<dbReference type="PANTHER" id="PTHR22993:SF9">
    <property type="entry name" value="FORMAMIDOPYRIMIDINE-DNA GLYCOSYLASE"/>
    <property type="match status" value="1"/>
</dbReference>
<keyword evidence="8" id="KW-0862">Zinc</keyword>
<evidence type="ECO:0000256" key="6">
    <source>
        <dbReference type="ARBA" id="ARBA00022771"/>
    </source>
</evidence>